<dbReference type="Proteomes" id="UP001280581">
    <property type="component" value="Unassembled WGS sequence"/>
</dbReference>
<keyword evidence="3" id="KW-1185">Reference proteome</keyword>
<feature type="region of interest" description="Disordered" evidence="1">
    <location>
        <begin position="1"/>
        <end position="48"/>
    </location>
</feature>
<evidence type="ECO:0000313" key="2">
    <source>
        <dbReference type="EMBL" id="KAK3209158.1"/>
    </source>
</evidence>
<reference evidence="2 3" key="1">
    <citation type="submission" date="2021-02" db="EMBL/GenBank/DDBJ databases">
        <title>Genome assembly of Pseudopithomyces chartarum.</title>
        <authorList>
            <person name="Jauregui R."/>
            <person name="Singh J."/>
            <person name="Voisey C."/>
        </authorList>
    </citation>
    <scope>NUCLEOTIDE SEQUENCE [LARGE SCALE GENOMIC DNA]</scope>
    <source>
        <strain evidence="2 3">AGR01</strain>
    </source>
</reference>
<feature type="compositionally biased region" description="Polar residues" evidence="1">
    <location>
        <begin position="1"/>
        <end position="21"/>
    </location>
</feature>
<feature type="region of interest" description="Disordered" evidence="1">
    <location>
        <begin position="216"/>
        <end position="242"/>
    </location>
</feature>
<feature type="region of interest" description="Disordered" evidence="1">
    <location>
        <begin position="64"/>
        <end position="128"/>
    </location>
</feature>
<feature type="compositionally biased region" description="Basic residues" evidence="1">
    <location>
        <begin position="228"/>
        <end position="240"/>
    </location>
</feature>
<feature type="compositionally biased region" description="Acidic residues" evidence="1">
    <location>
        <begin position="532"/>
        <end position="551"/>
    </location>
</feature>
<dbReference type="AlphaFoldDB" id="A0AAN6LYK6"/>
<feature type="compositionally biased region" description="Polar residues" evidence="1">
    <location>
        <begin position="92"/>
        <end position="109"/>
    </location>
</feature>
<feature type="compositionally biased region" description="Polar residues" evidence="1">
    <location>
        <begin position="68"/>
        <end position="82"/>
    </location>
</feature>
<dbReference type="EMBL" id="WVTA01000006">
    <property type="protein sequence ID" value="KAK3209158.1"/>
    <property type="molecule type" value="Genomic_DNA"/>
</dbReference>
<sequence>MFRRNNFNGGDQNEQGDNADNTNDHHMDNTENTDDKGGANTMTKNNNRVEKMDIRFLLNPHVPEVHDTPTNQATKTTPNIQQHDIARRGPSSGRSLIQNMASTQGNGRSRINIAPGTGRTRGILNQIRPGPTPEPILNLSRAQYLDQSRSTLAKVPPRASIFPSLGRVPFGQALRHSTVNVQPQSFGNGENSTSATYFTWVWDSNVPSNLQMMAEPPKARAVQAPKVSKTKRVGRPRAKAPPRPTYIKIRLQVTATENNLSDDQRLANRGIADTFVANWNKHRNTPVNWDPVNWGNPRNNQVEWNPVIAGHRLMDLELPPEMLSDCVFDPRHLKTEDIADIEMHDDPLVELYKTFGRVELMEQTRKHWRTLREGRESDQVLQNRLDLLSELANDKKVTPFPPLANFLASWHYWRLLVLQDGPEKHIHKRPKLHRDKKFLEAWDARKLQKSAEAELKRVLVLKGVRETDANTPFRLTHQLVEAICIARNGLTAMLDPEAYEALRVEEDPQEEEGSIKVKDEPVEQEQGGDAGPDQDAEEKTDDEGEGLDEPL</sequence>
<feature type="region of interest" description="Disordered" evidence="1">
    <location>
        <begin position="505"/>
        <end position="551"/>
    </location>
</feature>
<proteinExistence type="predicted"/>
<accession>A0AAN6LYK6</accession>
<evidence type="ECO:0000313" key="3">
    <source>
        <dbReference type="Proteomes" id="UP001280581"/>
    </source>
</evidence>
<comment type="caution">
    <text evidence="2">The sequence shown here is derived from an EMBL/GenBank/DDBJ whole genome shotgun (WGS) entry which is preliminary data.</text>
</comment>
<gene>
    <name evidence="2" type="ORF">GRF29_69g933304</name>
</gene>
<name>A0AAN6LYK6_9PLEO</name>
<organism evidence="2 3">
    <name type="scientific">Pseudopithomyces chartarum</name>
    <dbReference type="NCBI Taxonomy" id="1892770"/>
    <lineage>
        <taxon>Eukaryota</taxon>
        <taxon>Fungi</taxon>
        <taxon>Dikarya</taxon>
        <taxon>Ascomycota</taxon>
        <taxon>Pezizomycotina</taxon>
        <taxon>Dothideomycetes</taxon>
        <taxon>Pleosporomycetidae</taxon>
        <taxon>Pleosporales</taxon>
        <taxon>Massarineae</taxon>
        <taxon>Didymosphaeriaceae</taxon>
        <taxon>Pseudopithomyces</taxon>
    </lineage>
</organism>
<feature type="compositionally biased region" description="Basic and acidic residues" evidence="1">
    <location>
        <begin position="22"/>
        <end position="37"/>
    </location>
</feature>
<protein>
    <submittedName>
        <fullName evidence="2">Uncharacterized protein</fullName>
    </submittedName>
</protein>
<evidence type="ECO:0000256" key="1">
    <source>
        <dbReference type="SAM" id="MobiDB-lite"/>
    </source>
</evidence>